<keyword evidence="8" id="KW-0325">Glycoprotein</keyword>
<dbReference type="InterPro" id="IPR022700">
    <property type="entry name" value="CLIP"/>
</dbReference>
<feature type="compositionally biased region" description="Low complexity" evidence="11">
    <location>
        <begin position="162"/>
        <end position="196"/>
    </location>
</feature>
<name>A0A482XBC6_LAOST</name>
<dbReference type="PROSITE" id="PS50292">
    <property type="entry name" value="PEROXIDASE_3"/>
    <property type="match status" value="1"/>
</dbReference>
<keyword evidence="3" id="KW-0560">Oxidoreductase</keyword>
<feature type="binding site" description="axial binding residue" evidence="9">
    <location>
        <position position="795"/>
    </location>
    <ligand>
        <name>heme b</name>
        <dbReference type="ChEBI" id="CHEBI:60344"/>
    </ligand>
    <ligandPart>
        <name>Fe</name>
        <dbReference type="ChEBI" id="CHEBI:18248"/>
    </ligandPart>
</feature>
<dbReference type="AlphaFoldDB" id="A0A482XBC6"/>
<dbReference type="PRINTS" id="PR00457">
    <property type="entry name" value="ANPEROXIDASE"/>
</dbReference>
<evidence type="ECO:0000256" key="2">
    <source>
        <dbReference type="ARBA" id="ARBA00022525"/>
    </source>
</evidence>
<feature type="compositionally biased region" description="Low complexity" evidence="11">
    <location>
        <begin position="205"/>
        <end position="247"/>
    </location>
</feature>
<comment type="subcellular location">
    <subcellularLocation>
        <location evidence="1">Secreted</location>
    </subcellularLocation>
</comment>
<dbReference type="GO" id="GO:0004601">
    <property type="term" value="F:peroxidase activity"/>
    <property type="evidence" value="ECO:0007669"/>
    <property type="project" value="UniProtKB-KW"/>
</dbReference>
<keyword evidence="4 9" id="KW-0349">Heme</keyword>
<keyword evidence="3" id="KW-0575">Peroxidase</keyword>
<dbReference type="GO" id="GO:0005576">
    <property type="term" value="C:extracellular region"/>
    <property type="evidence" value="ECO:0007669"/>
    <property type="project" value="UniProtKB-SubCell"/>
</dbReference>
<dbReference type="CDD" id="cd09823">
    <property type="entry name" value="peroxinectin_like"/>
    <property type="match status" value="1"/>
</dbReference>
<dbReference type="STRING" id="195883.A0A482XBC6"/>
<dbReference type="SMR" id="A0A482XBC6"/>
<proteinExistence type="predicted"/>
<keyword evidence="10" id="KW-0175">Coiled coil</keyword>
<keyword evidence="7" id="KW-1015">Disulfide bond</keyword>
<dbReference type="PANTHER" id="PTHR11475:SF4">
    <property type="entry name" value="CHORION PEROXIDASE"/>
    <property type="match status" value="1"/>
</dbReference>
<dbReference type="OrthoDB" id="823504at2759"/>
<evidence type="ECO:0000256" key="12">
    <source>
        <dbReference type="SAM" id="SignalP"/>
    </source>
</evidence>
<evidence type="ECO:0000259" key="13">
    <source>
        <dbReference type="PROSITE" id="PS51888"/>
    </source>
</evidence>
<dbReference type="GO" id="GO:0046872">
    <property type="term" value="F:metal ion binding"/>
    <property type="evidence" value="ECO:0007669"/>
    <property type="project" value="UniProtKB-KW"/>
</dbReference>
<accession>A0A482XBC6</accession>
<feature type="coiled-coil region" evidence="10">
    <location>
        <begin position="37"/>
        <end position="101"/>
    </location>
</feature>
<dbReference type="GO" id="GO:0020037">
    <property type="term" value="F:heme binding"/>
    <property type="evidence" value="ECO:0007669"/>
    <property type="project" value="InterPro"/>
</dbReference>
<dbReference type="Pfam" id="PF03098">
    <property type="entry name" value="An_peroxidase"/>
    <property type="match status" value="1"/>
</dbReference>
<dbReference type="GO" id="GO:0006979">
    <property type="term" value="P:response to oxidative stress"/>
    <property type="evidence" value="ECO:0007669"/>
    <property type="project" value="InterPro"/>
</dbReference>
<evidence type="ECO:0000256" key="5">
    <source>
        <dbReference type="ARBA" id="ARBA00022729"/>
    </source>
</evidence>
<keyword evidence="15" id="KW-1185">Reference proteome</keyword>
<sequence length="1041" mass="116690">MALFVKNIAILVVSLVLVGGQQQQPFRTTLFDEQTQQAALMIQQNNLNQQIQDLNRQLQVATQNSVRENLLKQQVDLSLRLQEMQLEQQRLQIQLQQQLVAGSSVKNNQQSRIVNQQAEQFRPNNNQVVQQQVTSPQQVQLPPFEDIFQEPFPEVNNQQQTSFQSRPNNQQNFQQRPNNQQTFQQRPNNQQTFQPRPGSQQTFPQQQTNNHQVFQQQGNNQQRPINQQIQSQGPQIQQQRPLAQAVSTSASSATFGASSSSSFSSINAQAPLQSDINNGPASDGDGPACSTLSGEAGRCRPLVNCLSFYAELPELRRQPCRLRSSELGVCCPRRSRPVGFGGFNSGVLAPPPPPPVVIPPFTPQQLNQAASVALQQLQDRLSLVQSLFENRIVVTPNSPAAAHQEFFPVTNETLSEGQLAQKNVDASVGLVNEFNLSPEQGTFALPTFSVLNTIIADTCPQVQLCDPSKYRTADGSCNNLSQDRWGKAGTALQRILPPKYQDGVSSPRTRAANGLNLPSARIVSSQLAQDRDDPSANYTLMVMQWGQFLDHDLTHTPISKGQSGSGISCCRDGRVIDEAFRHPDCFTIDLPLADHIFAPFGERCMEFVRSLPAPRPECNFGPREQMNQVTGFLDASNIYGSNLQHQQSLREFQGGRLRTQNIKGRHMLPANRDECTSDNSIFACFRAGDGRVNEQLELALMHTIWMREHNRVARSLQQQHPNWSDEALFQEARRIVVAEMQHITYNEFLPIVLGREYMDKFELSPQDKGHTTLYDASLNPGITNVFATAAFRFGHSLIQSHMHGYGRFGNVRSNLTLSKQHFNPFILYNDGAVDDFIRGLSTQPAQKFDRFFSKEITDHLFQGDLDFGLDLVALNIQRGRDHGLPPYNDWRDVCGLPRAASWEDLTKYMDVQSVQRLRSIYGSVDEIDLFSGAVAEKPKSGAILGPTFVCLVGDQFARLRRGDSFFYEEGGQSPSFTEEQLNELRHASLSRILCDNSDDIFIIQPLAFVQPSFLNQRVACDSESIPKVDLQAWKDENPGVF</sequence>
<evidence type="ECO:0000256" key="11">
    <source>
        <dbReference type="SAM" id="MobiDB-lite"/>
    </source>
</evidence>
<evidence type="ECO:0000256" key="7">
    <source>
        <dbReference type="ARBA" id="ARBA00023157"/>
    </source>
</evidence>
<dbReference type="InterPro" id="IPR019791">
    <property type="entry name" value="Haem_peroxidase_animal"/>
</dbReference>
<keyword evidence="6 9" id="KW-0408">Iron</keyword>
<organism evidence="14 15">
    <name type="scientific">Laodelphax striatellus</name>
    <name type="common">Small brown planthopper</name>
    <name type="synonym">Delphax striatella</name>
    <dbReference type="NCBI Taxonomy" id="195883"/>
    <lineage>
        <taxon>Eukaryota</taxon>
        <taxon>Metazoa</taxon>
        <taxon>Ecdysozoa</taxon>
        <taxon>Arthropoda</taxon>
        <taxon>Hexapoda</taxon>
        <taxon>Insecta</taxon>
        <taxon>Pterygota</taxon>
        <taxon>Neoptera</taxon>
        <taxon>Paraneoptera</taxon>
        <taxon>Hemiptera</taxon>
        <taxon>Auchenorrhyncha</taxon>
        <taxon>Fulgoroidea</taxon>
        <taxon>Delphacidae</taxon>
        <taxon>Criomorphinae</taxon>
        <taxon>Laodelphax</taxon>
    </lineage>
</organism>
<keyword evidence="2" id="KW-0964">Secreted</keyword>
<evidence type="ECO:0000313" key="14">
    <source>
        <dbReference type="EMBL" id="RZF43124.1"/>
    </source>
</evidence>
<dbReference type="Proteomes" id="UP000291343">
    <property type="component" value="Unassembled WGS sequence"/>
</dbReference>
<evidence type="ECO:0000256" key="6">
    <source>
        <dbReference type="ARBA" id="ARBA00023004"/>
    </source>
</evidence>
<comment type="caution">
    <text evidence="14">The sequence shown here is derived from an EMBL/GenBank/DDBJ whole genome shotgun (WGS) entry which is preliminary data.</text>
</comment>
<evidence type="ECO:0000256" key="1">
    <source>
        <dbReference type="ARBA" id="ARBA00004613"/>
    </source>
</evidence>
<dbReference type="PROSITE" id="PS51888">
    <property type="entry name" value="CLIP"/>
    <property type="match status" value="1"/>
</dbReference>
<dbReference type="FunFam" id="1.10.640.10:FF:000003">
    <property type="entry name" value="chorion peroxidase"/>
    <property type="match status" value="1"/>
</dbReference>
<feature type="chain" id="PRO_5019763757" description="Clip domain-containing protein" evidence="12">
    <location>
        <begin position="24"/>
        <end position="1041"/>
    </location>
</feature>
<protein>
    <recommendedName>
        <fullName evidence="13">Clip domain-containing protein</fullName>
    </recommendedName>
</protein>
<evidence type="ECO:0000256" key="8">
    <source>
        <dbReference type="ARBA" id="ARBA00023180"/>
    </source>
</evidence>
<dbReference type="InterPro" id="IPR037120">
    <property type="entry name" value="Haem_peroxidase_sf_animal"/>
</dbReference>
<evidence type="ECO:0000256" key="10">
    <source>
        <dbReference type="SAM" id="Coils"/>
    </source>
</evidence>
<evidence type="ECO:0000313" key="15">
    <source>
        <dbReference type="Proteomes" id="UP000291343"/>
    </source>
</evidence>
<dbReference type="PANTHER" id="PTHR11475">
    <property type="entry name" value="OXIDASE/PEROXIDASE"/>
    <property type="match status" value="1"/>
</dbReference>
<feature type="signal peptide" evidence="12">
    <location>
        <begin position="1"/>
        <end position="23"/>
    </location>
</feature>
<feature type="region of interest" description="Disordered" evidence="11">
    <location>
        <begin position="157"/>
        <end position="247"/>
    </location>
</feature>
<evidence type="ECO:0000256" key="4">
    <source>
        <dbReference type="ARBA" id="ARBA00022617"/>
    </source>
</evidence>
<keyword evidence="9" id="KW-0479">Metal-binding</keyword>
<keyword evidence="5 12" id="KW-0732">Signal</keyword>
<evidence type="ECO:0000256" key="9">
    <source>
        <dbReference type="PIRSR" id="PIRSR619791-2"/>
    </source>
</evidence>
<dbReference type="Gene3D" id="1.10.640.10">
    <property type="entry name" value="Haem peroxidase domain superfamily, animal type"/>
    <property type="match status" value="1"/>
</dbReference>
<dbReference type="EMBL" id="QKKF02013261">
    <property type="protein sequence ID" value="RZF43124.1"/>
    <property type="molecule type" value="Genomic_DNA"/>
</dbReference>
<dbReference type="InParanoid" id="A0A482XBC6"/>
<reference evidence="14 15" key="1">
    <citation type="journal article" date="2017" name="Gigascience">
        <title>Genome sequence of the small brown planthopper, Laodelphax striatellus.</title>
        <authorList>
            <person name="Zhu J."/>
            <person name="Jiang F."/>
            <person name="Wang X."/>
            <person name="Yang P."/>
            <person name="Bao Y."/>
            <person name="Zhao W."/>
            <person name="Wang W."/>
            <person name="Lu H."/>
            <person name="Wang Q."/>
            <person name="Cui N."/>
            <person name="Li J."/>
            <person name="Chen X."/>
            <person name="Luo L."/>
            <person name="Yu J."/>
            <person name="Kang L."/>
            <person name="Cui F."/>
        </authorList>
    </citation>
    <scope>NUCLEOTIDE SEQUENCE [LARGE SCALE GENOMIC DNA]</scope>
    <source>
        <strain evidence="14">Lst14</strain>
    </source>
</reference>
<gene>
    <name evidence="14" type="ORF">LSTR_LSTR001302</name>
</gene>
<dbReference type="SUPFAM" id="SSF48113">
    <property type="entry name" value="Heme-dependent peroxidases"/>
    <property type="match status" value="1"/>
</dbReference>
<dbReference type="GO" id="GO:0022412">
    <property type="term" value="P:cellular process involved in reproduction in multicellular organism"/>
    <property type="evidence" value="ECO:0007669"/>
    <property type="project" value="UniProtKB-ARBA"/>
</dbReference>
<feature type="domain" description="Clip" evidence="13">
    <location>
        <begin position="288"/>
        <end position="331"/>
    </location>
</feature>
<evidence type="ECO:0000256" key="3">
    <source>
        <dbReference type="ARBA" id="ARBA00022559"/>
    </source>
</evidence>
<dbReference type="InterPro" id="IPR010255">
    <property type="entry name" value="Haem_peroxidase_sf"/>
</dbReference>